<dbReference type="GO" id="GO:0042383">
    <property type="term" value="C:sarcolemma"/>
    <property type="evidence" value="ECO:0007669"/>
    <property type="project" value="TreeGrafter"/>
</dbReference>
<feature type="domain" description="RIH" evidence="1">
    <location>
        <begin position="41"/>
        <end position="246"/>
    </location>
</feature>
<proteinExistence type="predicted"/>
<dbReference type="EMBL" id="JAPWTK010000013">
    <property type="protein sequence ID" value="KAJ8959409.1"/>
    <property type="molecule type" value="Genomic_DNA"/>
</dbReference>
<dbReference type="GO" id="GO:0005790">
    <property type="term" value="C:smooth endoplasmic reticulum"/>
    <property type="evidence" value="ECO:0007669"/>
    <property type="project" value="TreeGrafter"/>
</dbReference>
<reference evidence="2" key="1">
    <citation type="journal article" date="2023" name="Insect Mol. Biol.">
        <title>Genome sequencing provides insights into the evolution of gene families encoding plant cell wall-degrading enzymes in longhorned beetles.</title>
        <authorList>
            <person name="Shin N.R."/>
            <person name="Okamura Y."/>
            <person name="Kirsch R."/>
            <person name="Pauchet Y."/>
        </authorList>
    </citation>
    <scope>NUCLEOTIDE SEQUENCE</scope>
    <source>
        <strain evidence="2">AMC_N1</strain>
    </source>
</reference>
<dbReference type="GO" id="GO:0030018">
    <property type="term" value="C:Z disc"/>
    <property type="evidence" value="ECO:0007669"/>
    <property type="project" value="TreeGrafter"/>
</dbReference>
<evidence type="ECO:0000313" key="3">
    <source>
        <dbReference type="Proteomes" id="UP001162162"/>
    </source>
</evidence>
<dbReference type="Proteomes" id="UP001162162">
    <property type="component" value="Unassembled WGS sequence"/>
</dbReference>
<sequence>MFSLLVRQYDSVGELIRALEKTYVINAKTKSDVAEMWVGLSQIRALLPVQMSQEEEELMRERLWKLVNNHTFFQHPDLIRVLRIHENVMAVMINTLGRRSQAQSDASVQAQAAEGEPSAKEKDTSHEMVVACCRFLCYFCRTGRQNQKAMFEHFDFLLENSNILLSRPSLRGSTPLDVSYSSLMENTELALALREHYLEKIAIYLSRCGLQSNSELIEKGYPDLGWDPVEGERYLDFLRFCVWVNGGERRGECKFGYKASDSEAGMFRASVERGRRGTFEGYS</sequence>
<accession>A0AAV8Z7C5</accession>
<dbReference type="GO" id="GO:0034704">
    <property type="term" value="C:calcium channel complex"/>
    <property type="evidence" value="ECO:0007669"/>
    <property type="project" value="TreeGrafter"/>
</dbReference>
<dbReference type="GO" id="GO:0005219">
    <property type="term" value="F:ryanodine-sensitive calcium-release channel activity"/>
    <property type="evidence" value="ECO:0007669"/>
    <property type="project" value="TreeGrafter"/>
</dbReference>
<comment type="caution">
    <text evidence="2">The sequence shown here is derived from an EMBL/GenBank/DDBJ whole genome shotgun (WGS) entry which is preliminary data.</text>
</comment>
<keyword evidence="3" id="KW-1185">Reference proteome</keyword>
<dbReference type="PANTHER" id="PTHR46399:SF8">
    <property type="entry name" value="B30.2_SPRY DOMAIN-CONTAINING PROTEIN"/>
    <property type="match status" value="1"/>
</dbReference>
<dbReference type="GO" id="GO:0033017">
    <property type="term" value="C:sarcoplasmic reticulum membrane"/>
    <property type="evidence" value="ECO:0007669"/>
    <property type="project" value="TreeGrafter"/>
</dbReference>
<gene>
    <name evidence="2" type="ORF">NQ318_022099</name>
</gene>
<evidence type="ECO:0000313" key="2">
    <source>
        <dbReference type="EMBL" id="KAJ8959409.1"/>
    </source>
</evidence>
<dbReference type="InterPro" id="IPR000699">
    <property type="entry name" value="RIH_dom"/>
</dbReference>
<organism evidence="2 3">
    <name type="scientific">Aromia moschata</name>
    <dbReference type="NCBI Taxonomy" id="1265417"/>
    <lineage>
        <taxon>Eukaryota</taxon>
        <taxon>Metazoa</taxon>
        <taxon>Ecdysozoa</taxon>
        <taxon>Arthropoda</taxon>
        <taxon>Hexapoda</taxon>
        <taxon>Insecta</taxon>
        <taxon>Pterygota</taxon>
        <taxon>Neoptera</taxon>
        <taxon>Endopterygota</taxon>
        <taxon>Coleoptera</taxon>
        <taxon>Polyphaga</taxon>
        <taxon>Cucujiformia</taxon>
        <taxon>Chrysomeloidea</taxon>
        <taxon>Cerambycidae</taxon>
        <taxon>Cerambycinae</taxon>
        <taxon>Callichromatini</taxon>
        <taxon>Aromia</taxon>
    </lineage>
</organism>
<dbReference type="PANTHER" id="PTHR46399">
    <property type="entry name" value="B30.2/SPRY DOMAIN-CONTAINING PROTEIN"/>
    <property type="match status" value="1"/>
</dbReference>
<dbReference type="GO" id="GO:0014808">
    <property type="term" value="P:release of sequestered calcium ion into cytosol by sarcoplasmic reticulum"/>
    <property type="evidence" value="ECO:0007669"/>
    <property type="project" value="TreeGrafter"/>
</dbReference>
<dbReference type="InterPro" id="IPR035910">
    <property type="entry name" value="RyR/IP3R_RIH_dom_sf"/>
</dbReference>
<dbReference type="SUPFAM" id="SSF100909">
    <property type="entry name" value="IP3 receptor type 1 binding core, domain 2"/>
    <property type="match status" value="1"/>
</dbReference>
<dbReference type="AlphaFoldDB" id="A0AAV8Z7C5"/>
<dbReference type="Pfam" id="PF01365">
    <property type="entry name" value="RYDR_ITPR"/>
    <property type="match status" value="1"/>
</dbReference>
<dbReference type="InterPro" id="IPR015925">
    <property type="entry name" value="Ryanodine_IP3_receptor"/>
</dbReference>
<dbReference type="GO" id="GO:0006941">
    <property type="term" value="P:striated muscle contraction"/>
    <property type="evidence" value="ECO:0007669"/>
    <property type="project" value="TreeGrafter"/>
</dbReference>
<protein>
    <recommendedName>
        <fullName evidence="1">RIH domain-containing protein</fullName>
    </recommendedName>
</protein>
<name>A0AAV8Z7C5_9CUCU</name>
<evidence type="ECO:0000259" key="1">
    <source>
        <dbReference type="Pfam" id="PF01365"/>
    </source>
</evidence>